<dbReference type="PROSITE" id="PS50878">
    <property type="entry name" value="RT_POL"/>
    <property type="match status" value="1"/>
</dbReference>
<dbReference type="Gene3D" id="3.30.70.270">
    <property type="match status" value="2"/>
</dbReference>
<name>A0AAV4A7M7_9GAST</name>
<dbReference type="InterPro" id="IPR000477">
    <property type="entry name" value="RT_dom"/>
</dbReference>
<reference evidence="2 3" key="1">
    <citation type="journal article" date="2021" name="Elife">
        <title>Chloroplast acquisition without the gene transfer in kleptoplastic sea slugs, Plakobranchus ocellatus.</title>
        <authorList>
            <person name="Maeda T."/>
            <person name="Takahashi S."/>
            <person name="Yoshida T."/>
            <person name="Shimamura S."/>
            <person name="Takaki Y."/>
            <person name="Nagai Y."/>
            <person name="Toyoda A."/>
            <person name="Suzuki Y."/>
            <person name="Arimoto A."/>
            <person name="Ishii H."/>
            <person name="Satoh N."/>
            <person name="Nishiyama T."/>
            <person name="Hasebe M."/>
            <person name="Maruyama T."/>
            <person name="Minagawa J."/>
            <person name="Obokata J."/>
            <person name="Shigenobu S."/>
        </authorList>
    </citation>
    <scope>NUCLEOTIDE SEQUENCE [LARGE SCALE GENOMIC DNA]</scope>
</reference>
<keyword evidence="3" id="KW-1185">Reference proteome</keyword>
<proteinExistence type="predicted"/>
<dbReference type="Proteomes" id="UP000735302">
    <property type="component" value="Unassembled WGS sequence"/>
</dbReference>
<evidence type="ECO:0000259" key="1">
    <source>
        <dbReference type="PROSITE" id="PS50878"/>
    </source>
</evidence>
<dbReference type="SUPFAM" id="SSF56672">
    <property type="entry name" value="DNA/RNA polymerases"/>
    <property type="match status" value="1"/>
</dbReference>
<comment type="caution">
    <text evidence="2">The sequence shown here is derived from an EMBL/GenBank/DDBJ whole genome shotgun (WGS) entry which is preliminary data.</text>
</comment>
<gene>
    <name evidence="2" type="ORF">PoB_002973800</name>
</gene>
<dbReference type="PANTHER" id="PTHR37984">
    <property type="entry name" value="PROTEIN CBG26694"/>
    <property type="match status" value="1"/>
</dbReference>
<sequence length="229" mass="25833">MMEAGIIEPSDSPYSSPPVIVKKKDGTNRYCVDFRQLNNITAFDAEPMPRLDELFQQIGKESRYVSKIDLCKGYWQVPLSENSKAITAFPTELGLMQFKVMPFGLQCALAAFSRLMRRVLKDVPNVKNYIDDIVIHNSTWESHLKSLRTVLSKLREAGLTAKPTKCTLANSHVEFLGHKTGSGTLTPTLDKVEAIKNASPPQNKTQMRSFIGLASFYRRYVTSRRSQAR</sequence>
<protein>
    <submittedName>
        <fullName evidence="2">Pol polyprotein</fullName>
    </submittedName>
</protein>
<dbReference type="CDD" id="cd01647">
    <property type="entry name" value="RT_LTR"/>
    <property type="match status" value="1"/>
</dbReference>
<dbReference type="InterPro" id="IPR043128">
    <property type="entry name" value="Rev_trsase/Diguanyl_cyclase"/>
</dbReference>
<evidence type="ECO:0000313" key="3">
    <source>
        <dbReference type="Proteomes" id="UP000735302"/>
    </source>
</evidence>
<dbReference type="EMBL" id="BLXT01003724">
    <property type="protein sequence ID" value="GFO03233.1"/>
    <property type="molecule type" value="Genomic_DNA"/>
</dbReference>
<feature type="domain" description="Reverse transcriptase" evidence="1">
    <location>
        <begin position="2"/>
        <end position="180"/>
    </location>
</feature>
<dbReference type="PANTHER" id="PTHR37984:SF5">
    <property type="entry name" value="PROTEIN NYNRIN-LIKE"/>
    <property type="match status" value="1"/>
</dbReference>
<accession>A0AAV4A7M7</accession>
<dbReference type="Gene3D" id="3.10.10.10">
    <property type="entry name" value="HIV Type 1 Reverse Transcriptase, subunit A, domain 1"/>
    <property type="match status" value="1"/>
</dbReference>
<dbReference type="Pfam" id="PF00078">
    <property type="entry name" value="RVT_1"/>
    <property type="match status" value="1"/>
</dbReference>
<dbReference type="InterPro" id="IPR043502">
    <property type="entry name" value="DNA/RNA_pol_sf"/>
</dbReference>
<dbReference type="InterPro" id="IPR050951">
    <property type="entry name" value="Retrovirus_Pol_polyprotein"/>
</dbReference>
<evidence type="ECO:0000313" key="2">
    <source>
        <dbReference type="EMBL" id="GFO03233.1"/>
    </source>
</evidence>
<dbReference type="AlphaFoldDB" id="A0AAV4A7M7"/>
<organism evidence="2 3">
    <name type="scientific">Plakobranchus ocellatus</name>
    <dbReference type="NCBI Taxonomy" id="259542"/>
    <lineage>
        <taxon>Eukaryota</taxon>
        <taxon>Metazoa</taxon>
        <taxon>Spiralia</taxon>
        <taxon>Lophotrochozoa</taxon>
        <taxon>Mollusca</taxon>
        <taxon>Gastropoda</taxon>
        <taxon>Heterobranchia</taxon>
        <taxon>Euthyneura</taxon>
        <taxon>Panpulmonata</taxon>
        <taxon>Sacoglossa</taxon>
        <taxon>Placobranchoidea</taxon>
        <taxon>Plakobranchidae</taxon>
        <taxon>Plakobranchus</taxon>
    </lineage>
</organism>